<dbReference type="Proteomes" id="UP001589890">
    <property type="component" value="Unassembled WGS sequence"/>
</dbReference>
<reference evidence="2 3" key="1">
    <citation type="submission" date="2024-09" db="EMBL/GenBank/DDBJ databases">
        <authorList>
            <person name="Sun Q."/>
            <person name="Mori K."/>
        </authorList>
    </citation>
    <scope>NUCLEOTIDE SEQUENCE [LARGE SCALE GENOMIC DNA]</scope>
    <source>
        <strain evidence="2 3">CGMCC 1.15906</strain>
    </source>
</reference>
<protein>
    <submittedName>
        <fullName evidence="2">Uncharacterized protein</fullName>
    </submittedName>
</protein>
<evidence type="ECO:0000313" key="2">
    <source>
        <dbReference type="EMBL" id="MFC0626074.1"/>
    </source>
</evidence>
<evidence type="ECO:0000256" key="1">
    <source>
        <dbReference type="SAM" id="Coils"/>
    </source>
</evidence>
<evidence type="ECO:0000313" key="3">
    <source>
        <dbReference type="Proteomes" id="UP001589890"/>
    </source>
</evidence>
<sequence length="127" mass="13604">MSVVEAPEPATGPDTWSTSAAQVARGKELAAALAVALGISADASQTPDVRTALAEAERARREVVELRGHVLGLERTLGSRDKALRARETRIREMRTQVQKANAQVKENAELARLWNSRANACGDGDS</sequence>
<gene>
    <name evidence="2" type="ORF">ACFFGN_18490</name>
</gene>
<name>A0ABV6QN55_9ACTN</name>
<keyword evidence="3" id="KW-1185">Reference proteome</keyword>
<feature type="coiled-coil region" evidence="1">
    <location>
        <begin position="49"/>
        <end position="111"/>
    </location>
</feature>
<organism evidence="2 3">
    <name type="scientific">Kribbella deserti</name>
    <dbReference type="NCBI Taxonomy" id="1926257"/>
    <lineage>
        <taxon>Bacteria</taxon>
        <taxon>Bacillati</taxon>
        <taxon>Actinomycetota</taxon>
        <taxon>Actinomycetes</taxon>
        <taxon>Propionibacteriales</taxon>
        <taxon>Kribbellaceae</taxon>
        <taxon>Kribbella</taxon>
    </lineage>
</organism>
<dbReference type="RefSeq" id="WP_380049157.1">
    <property type="nucleotide sequence ID" value="NZ_JBHLTC010000021.1"/>
</dbReference>
<dbReference type="EMBL" id="JBHLTC010000021">
    <property type="protein sequence ID" value="MFC0626074.1"/>
    <property type="molecule type" value="Genomic_DNA"/>
</dbReference>
<keyword evidence="1" id="KW-0175">Coiled coil</keyword>
<proteinExistence type="predicted"/>
<accession>A0ABV6QN55</accession>
<comment type="caution">
    <text evidence="2">The sequence shown here is derived from an EMBL/GenBank/DDBJ whole genome shotgun (WGS) entry which is preliminary data.</text>
</comment>